<feature type="compositionally biased region" description="Low complexity" evidence="1">
    <location>
        <begin position="573"/>
        <end position="587"/>
    </location>
</feature>
<feature type="compositionally biased region" description="Basic residues" evidence="1">
    <location>
        <begin position="689"/>
        <end position="709"/>
    </location>
</feature>
<reference evidence="2 3" key="1">
    <citation type="journal article" date="2018" name="Sci. Rep.">
        <title>Comparative analysis of the Pocillopora damicornis genome highlights role of immune system in coral evolution.</title>
        <authorList>
            <person name="Cunning R."/>
            <person name="Bay R.A."/>
            <person name="Gillette P."/>
            <person name="Baker A.C."/>
            <person name="Traylor-Knowles N."/>
        </authorList>
    </citation>
    <scope>NUCLEOTIDE SEQUENCE [LARGE SCALE GENOMIC DNA]</scope>
    <source>
        <strain evidence="2">RSMAS</strain>
        <tissue evidence="2">Whole animal</tissue>
    </source>
</reference>
<feature type="compositionally biased region" description="Acidic residues" evidence="1">
    <location>
        <begin position="608"/>
        <end position="620"/>
    </location>
</feature>
<evidence type="ECO:0000256" key="1">
    <source>
        <dbReference type="SAM" id="MobiDB-lite"/>
    </source>
</evidence>
<sequence>MLTPGCISRIKTVAGRDEMQEVFTVKVLDIFRYIVDRSFPILDPDFTDAFDIVITDGRYKTKCLLSTSLNSLVYENKLRENSVVTVTECSSLIDEESLEQVPFVILQSIQILNLASENCDVVREEIQFCEDAAPNEKQEIPLAASRGYYLPLWNDEDCFGERWFSAPDLQPVNPITNAITIHDLNMFWKALPRPFPALIGRVVSKTRLNHYGKASDEKRRYPYQAYLELEDRTATVSVCIWSSFCVLLYNYLQVGDIVALLNYRINRRFNQRSNAVYNTSASTSIEISVNPTNPTAEVYKLAPNELGPGWRLPGVPYRFIERRSVANYCSGLICDVVGVVMFVSRDSRKRKGNKLSFWTSKWVHLLDGTSSVPFILHLYASSQPQVFDAITPGTVLVCARMLLKIEPQASKHRKLCYLTTTRESQVYLLRQPLDVKDKPFTEAEAVNEVIRWRQTTDAKQLLRKSCVGGYYDFPPLPESLDLYKRTFSPEAPMDLITTVNLGFILREVHFREHLRLHIQGIVVALEFVPAVSNEESLWQSSGEISCYQLCETCHSDKTIRESTFTGQYDENGSIPSSSQTSRSGSYSLKMRKKTSNTTQNGQEKTWDSEIEDDSEYEVEVDSAPSSSEMKANSSKEYHTVTRRINPRRKCKKVSNGVVLSFRPVYRGPKNVRIKTRSRKVGTEKMISNQKRKAKKRLAYPPKKARRKAVSTKQASTSVSREGEKVSKGIERSGKRGKNSSSSSASSEVVKYYPFRIMDQSWTHIASDIPFLGLWNPSLHENTLPKLCSRGLTDVEVVPTADRQDFVNAEGHWRLMIAGLNRRAIVNAIFLPQYSTTKEDVSGESDVFVTALATGAFPNRCPVERLLNYAYEELKERRMVFVLDLYSHGQDKVEIVINRAY</sequence>
<dbReference type="OrthoDB" id="5965770at2759"/>
<dbReference type="Gene3D" id="2.40.50.140">
    <property type="entry name" value="Nucleic acid-binding proteins"/>
    <property type="match status" value="2"/>
</dbReference>
<accession>A0A3M6TKI1</accession>
<dbReference type="Proteomes" id="UP000275408">
    <property type="component" value="Unassembled WGS sequence"/>
</dbReference>
<dbReference type="AlphaFoldDB" id="A0A3M6TKI1"/>
<keyword evidence="3" id="KW-1185">Reference proteome</keyword>
<feature type="compositionally biased region" description="Polar residues" evidence="1">
    <location>
        <begin position="623"/>
        <end position="632"/>
    </location>
</feature>
<dbReference type="Pfam" id="PF17659">
    <property type="entry name" value="RADX"/>
    <property type="match status" value="1"/>
</dbReference>
<organism evidence="2 3">
    <name type="scientific">Pocillopora damicornis</name>
    <name type="common">Cauliflower coral</name>
    <name type="synonym">Millepora damicornis</name>
    <dbReference type="NCBI Taxonomy" id="46731"/>
    <lineage>
        <taxon>Eukaryota</taxon>
        <taxon>Metazoa</taxon>
        <taxon>Cnidaria</taxon>
        <taxon>Anthozoa</taxon>
        <taxon>Hexacorallia</taxon>
        <taxon>Scleractinia</taxon>
        <taxon>Astrocoeniina</taxon>
        <taxon>Pocilloporidae</taxon>
        <taxon>Pocillopora</taxon>
    </lineage>
</organism>
<feature type="compositionally biased region" description="Polar residues" evidence="1">
    <location>
        <begin position="710"/>
        <end position="719"/>
    </location>
</feature>
<feature type="region of interest" description="Disordered" evidence="1">
    <location>
        <begin position="677"/>
        <end position="743"/>
    </location>
</feature>
<dbReference type="PANTHER" id="PTHR14944">
    <property type="entry name" value="RPA-RELATED PROTEIN RADX"/>
    <property type="match status" value="1"/>
</dbReference>
<dbReference type="GO" id="GO:0003697">
    <property type="term" value="F:single-stranded DNA binding"/>
    <property type="evidence" value="ECO:0007669"/>
    <property type="project" value="InterPro"/>
</dbReference>
<name>A0A3M6TKI1_POCDA</name>
<evidence type="ECO:0000313" key="2">
    <source>
        <dbReference type="EMBL" id="RMX41798.1"/>
    </source>
</evidence>
<proteinExistence type="predicted"/>
<dbReference type="InterPro" id="IPR040893">
    <property type="entry name" value="RADX"/>
</dbReference>
<dbReference type="PANTHER" id="PTHR14944:SF2">
    <property type="entry name" value="RPA-RELATED PROTEIN RADX"/>
    <property type="match status" value="1"/>
</dbReference>
<dbReference type="InterPro" id="IPR012340">
    <property type="entry name" value="NA-bd_OB-fold"/>
</dbReference>
<dbReference type="EMBL" id="RCHS01003444">
    <property type="protein sequence ID" value="RMX41798.1"/>
    <property type="molecule type" value="Genomic_DNA"/>
</dbReference>
<dbReference type="SUPFAM" id="SSF50249">
    <property type="entry name" value="Nucleic acid-binding proteins"/>
    <property type="match status" value="1"/>
</dbReference>
<comment type="caution">
    <text evidence="2">The sequence shown here is derived from an EMBL/GenBank/DDBJ whole genome shotgun (WGS) entry which is preliminary data.</text>
</comment>
<gene>
    <name evidence="2" type="ORF">pdam_00005585</name>
</gene>
<dbReference type="STRING" id="46731.A0A3M6TKI1"/>
<evidence type="ECO:0000313" key="3">
    <source>
        <dbReference type="Proteomes" id="UP000275408"/>
    </source>
</evidence>
<feature type="region of interest" description="Disordered" evidence="1">
    <location>
        <begin position="564"/>
        <end position="644"/>
    </location>
</feature>
<feature type="compositionally biased region" description="Basic and acidic residues" evidence="1">
    <location>
        <begin position="720"/>
        <end position="733"/>
    </location>
</feature>
<protein>
    <submittedName>
        <fullName evidence="2">Uncharacterized protein</fullName>
    </submittedName>
</protein>